<dbReference type="VEuPathDB" id="FungiDB:PYU1_G006710"/>
<dbReference type="EMBL" id="GL376635">
    <property type="status" value="NOT_ANNOTATED_CDS"/>
    <property type="molecule type" value="Genomic_DNA"/>
</dbReference>
<keyword evidence="2" id="KW-1185">Reference proteome</keyword>
<name>K3WP30_GLOUD</name>
<evidence type="ECO:0000313" key="2">
    <source>
        <dbReference type="Proteomes" id="UP000019132"/>
    </source>
</evidence>
<dbReference type="HOGENOM" id="CLU_2727819_0_0_1"/>
<sequence>MGTLADLVLEKTRELQQQLASQFQQFQVESNQRLADLQLALERLEFRFKHHIRDCHTIAEQTDLHQETLQHL</sequence>
<dbReference type="InParanoid" id="K3WP30"/>
<proteinExistence type="predicted"/>
<reference evidence="2" key="2">
    <citation type="submission" date="2010-04" db="EMBL/GenBank/DDBJ databases">
        <authorList>
            <person name="Buell R."/>
            <person name="Hamilton J."/>
            <person name="Hostetler J."/>
        </authorList>
    </citation>
    <scope>NUCLEOTIDE SEQUENCE [LARGE SCALE GENOMIC DNA]</scope>
    <source>
        <strain evidence="2">DAOM:BR144</strain>
    </source>
</reference>
<dbReference type="EnsemblProtists" id="PYU1_T006722">
    <property type="protein sequence ID" value="PYU1_T006722"/>
    <property type="gene ID" value="PYU1_G006710"/>
</dbReference>
<reference evidence="1" key="3">
    <citation type="submission" date="2015-02" db="UniProtKB">
        <authorList>
            <consortium name="EnsemblProtists"/>
        </authorList>
    </citation>
    <scope>IDENTIFICATION</scope>
    <source>
        <strain evidence="1">DAOM BR144</strain>
    </source>
</reference>
<accession>K3WP30</accession>
<reference evidence="2" key="1">
    <citation type="journal article" date="2010" name="Genome Biol.">
        <title>Genome sequence of the necrotrophic plant pathogen Pythium ultimum reveals original pathogenicity mechanisms and effector repertoire.</title>
        <authorList>
            <person name="Levesque C.A."/>
            <person name="Brouwer H."/>
            <person name="Cano L."/>
            <person name="Hamilton J.P."/>
            <person name="Holt C."/>
            <person name="Huitema E."/>
            <person name="Raffaele S."/>
            <person name="Robideau G.P."/>
            <person name="Thines M."/>
            <person name="Win J."/>
            <person name="Zerillo M.M."/>
            <person name="Beakes G.W."/>
            <person name="Boore J.L."/>
            <person name="Busam D."/>
            <person name="Dumas B."/>
            <person name="Ferriera S."/>
            <person name="Fuerstenberg S.I."/>
            <person name="Gachon C.M."/>
            <person name="Gaulin E."/>
            <person name="Govers F."/>
            <person name="Grenville-Briggs L."/>
            <person name="Horner N."/>
            <person name="Hostetler J."/>
            <person name="Jiang R.H."/>
            <person name="Johnson J."/>
            <person name="Krajaejun T."/>
            <person name="Lin H."/>
            <person name="Meijer H.J."/>
            <person name="Moore B."/>
            <person name="Morris P."/>
            <person name="Phuntmart V."/>
            <person name="Puiu D."/>
            <person name="Shetty J."/>
            <person name="Stajich J.E."/>
            <person name="Tripathy S."/>
            <person name="Wawra S."/>
            <person name="van West P."/>
            <person name="Whitty B.R."/>
            <person name="Coutinho P.M."/>
            <person name="Henrissat B."/>
            <person name="Martin F."/>
            <person name="Thomas P.D."/>
            <person name="Tyler B.M."/>
            <person name="De Vries R.P."/>
            <person name="Kamoun S."/>
            <person name="Yandell M."/>
            <person name="Tisserat N."/>
            <person name="Buell C.R."/>
        </authorList>
    </citation>
    <scope>NUCLEOTIDE SEQUENCE</scope>
    <source>
        <strain evidence="2">DAOM:BR144</strain>
    </source>
</reference>
<dbReference type="Proteomes" id="UP000019132">
    <property type="component" value="Unassembled WGS sequence"/>
</dbReference>
<protein>
    <submittedName>
        <fullName evidence="1">Uncharacterized protein</fullName>
    </submittedName>
</protein>
<evidence type="ECO:0000313" key="1">
    <source>
        <dbReference type="EnsemblProtists" id="PYU1_T006722"/>
    </source>
</evidence>
<dbReference type="eggNOG" id="ENOG502SB7H">
    <property type="taxonomic scope" value="Eukaryota"/>
</dbReference>
<organism evidence="1 2">
    <name type="scientific">Globisporangium ultimum (strain ATCC 200006 / CBS 805.95 / DAOM BR144)</name>
    <name type="common">Pythium ultimum</name>
    <dbReference type="NCBI Taxonomy" id="431595"/>
    <lineage>
        <taxon>Eukaryota</taxon>
        <taxon>Sar</taxon>
        <taxon>Stramenopiles</taxon>
        <taxon>Oomycota</taxon>
        <taxon>Peronosporomycetes</taxon>
        <taxon>Pythiales</taxon>
        <taxon>Pythiaceae</taxon>
        <taxon>Globisporangium</taxon>
    </lineage>
</organism>
<dbReference type="AlphaFoldDB" id="K3WP30"/>